<dbReference type="KEGG" id="vg:80540749"/>
<name>A0A3T1CX37_9VIRU</name>
<evidence type="ECO:0000313" key="3">
    <source>
        <dbReference type="Proteomes" id="UP001161669"/>
    </source>
</evidence>
<evidence type="ECO:0000313" key="2">
    <source>
        <dbReference type="EMBL" id="BBI30397.1"/>
    </source>
</evidence>
<feature type="region of interest" description="Disordered" evidence="1">
    <location>
        <begin position="23"/>
        <end position="47"/>
    </location>
</feature>
<accession>A0A3T1CX37</accession>
<dbReference type="Proteomes" id="UP001161669">
    <property type="component" value="Segment"/>
</dbReference>
<organism evidence="2 3">
    <name type="scientific">Acanthamoeba castellanii medusavirus J1</name>
    <dbReference type="NCBI Taxonomy" id="3114988"/>
    <lineage>
        <taxon>Viruses</taxon>
        <taxon>Varidnaviria</taxon>
        <taxon>Bamfordvirae</taxon>
        <taxon>Nucleocytoviricota</taxon>
        <taxon>Megaviricetes</taxon>
        <taxon>Mamonoviridae</taxon>
        <taxon>Medusavirus</taxon>
        <taxon>Medusavirus medusae</taxon>
    </lineage>
</organism>
<proteinExistence type="predicted"/>
<sequence>MADVRQQPSGGFISMRAMFPYKPGSTADAEPSEATAKRSTLPPPAPAGITRCVILVLEDSGWNRSL</sequence>
<evidence type="ECO:0000256" key="1">
    <source>
        <dbReference type="SAM" id="MobiDB-lite"/>
    </source>
</evidence>
<protein>
    <submittedName>
        <fullName evidence="2">Uncharacterized protein</fullName>
    </submittedName>
</protein>
<dbReference type="EMBL" id="AP018495">
    <property type="protein sequence ID" value="BBI30397.1"/>
    <property type="molecule type" value="Genomic_DNA"/>
</dbReference>
<reference evidence="3" key="1">
    <citation type="journal article" date="2019" name="J. Virol.">
        <title>Medusavirus, a novel large DNA virus discovered from hot spring water.</title>
        <authorList>
            <person name="Yoshikawa G."/>
            <person name="Blanc-Mathieu R."/>
            <person name="Song C."/>
            <person name="Kayama Y."/>
            <person name="Mochizuki T."/>
            <person name="Murata K."/>
            <person name="Ogata H."/>
            <person name="Takemura M."/>
        </authorList>
    </citation>
    <scope>NUCLEOTIDE SEQUENCE [LARGE SCALE GENOMIC DNA]</scope>
</reference>
<keyword evidence="3" id="KW-1185">Reference proteome</keyword>